<dbReference type="InterPro" id="IPR043129">
    <property type="entry name" value="ATPase_NBD"/>
</dbReference>
<dbReference type="STRING" id="1344003.SAMN05445060_1676"/>
<dbReference type="InterPro" id="IPR002731">
    <property type="entry name" value="ATPase_BadF"/>
</dbReference>
<dbReference type="PROSITE" id="PS50042">
    <property type="entry name" value="CNMP_BINDING_3"/>
    <property type="match status" value="1"/>
</dbReference>
<evidence type="ECO:0000313" key="3">
    <source>
        <dbReference type="EMBL" id="SIR93537.1"/>
    </source>
</evidence>
<reference evidence="3 4" key="1">
    <citation type="submission" date="2017-01" db="EMBL/GenBank/DDBJ databases">
        <authorList>
            <person name="Mah S.A."/>
            <person name="Swanson W.J."/>
            <person name="Moy G.W."/>
            <person name="Vacquier V.D."/>
        </authorList>
    </citation>
    <scope>NUCLEOTIDE SEQUENCE [LARGE SCALE GENOMIC DNA]</scope>
    <source>
        <strain evidence="3 4">CPCC 203464</strain>
    </source>
</reference>
<dbReference type="RefSeq" id="WP_076478463.1">
    <property type="nucleotide sequence ID" value="NZ_FTNT01000004.1"/>
</dbReference>
<dbReference type="Gene3D" id="3.30.420.40">
    <property type="match status" value="2"/>
</dbReference>
<sequence>MSQLSVDGGQTGSRLRLRRDDGSHSDHDARPILTDRPVLPQVVALAEELLTSTGDTVECIAVGLSGLTADAQRPDALLDAATHLGVRRVALAHDSVTAFLAANRDHHGVVVAAGTGVVTLAVATGVARVDGWGYLFGDAGSAFWIGRAGVDAALRAHDGRGESTVLRDAAAERFGEMSELYMRVQADPGRVSAVAGFARTVAEVADGGDAVAERIIDDAAAALTESVVAGSRRAGWSTGHELRVSWVGKVLGSNRRLRSRFVELVIAALPEAAVEPPIGKTLDGVELLSEVDPRSPLRRLIAQAGADSAG</sequence>
<dbReference type="SUPFAM" id="SSF53067">
    <property type="entry name" value="Actin-like ATPase domain"/>
    <property type="match status" value="1"/>
</dbReference>
<proteinExistence type="predicted"/>
<dbReference type="PANTHER" id="PTHR43190:SF3">
    <property type="entry name" value="N-ACETYL-D-GLUCOSAMINE KINASE"/>
    <property type="match status" value="1"/>
</dbReference>
<evidence type="ECO:0000313" key="4">
    <source>
        <dbReference type="Proteomes" id="UP000186218"/>
    </source>
</evidence>
<evidence type="ECO:0000259" key="2">
    <source>
        <dbReference type="PROSITE" id="PS50042"/>
    </source>
</evidence>
<protein>
    <submittedName>
        <fullName evidence="3">BadF-type ATPase</fullName>
    </submittedName>
</protein>
<dbReference type="EMBL" id="FTNT01000004">
    <property type="protein sequence ID" value="SIR93537.1"/>
    <property type="molecule type" value="Genomic_DNA"/>
</dbReference>
<dbReference type="OrthoDB" id="8701357at2"/>
<dbReference type="PANTHER" id="PTHR43190">
    <property type="entry name" value="N-ACETYL-D-GLUCOSAMINE KINASE"/>
    <property type="match status" value="1"/>
</dbReference>
<dbReference type="Pfam" id="PF01869">
    <property type="entry name" value="BcrAD_BadFG"/>
    <property type="match status" value="1"/>
</dbReference>
<dbReference type="InterPro" id="IPR052519">
    <property type="entry name" value="Euk-type_GlcNAc_Kinase"/>
</dbReference>
<keyword evidence="4" id="KW-1185">Reference proteome</keyword>
<name>A0A1N7EZP6_9NOCA</name>
<feature type="region of interest" description="Disordered" evidence="1">
    <location>
        <begin position="1"/>
        <end position="32"/>
    </location>
</feature>
<feature type="compositionally biased region" description="Basic and acidic residues" evidence="1">
    <location>
        <begin position="18"/>
        <end position="30"/>
    </location>
</feature>
<accession>A0A1N7EZP6</accession>
<dbReference type="InterPro" id="IPR000595">
    <property type="entry name" value="cNMP-bd_dom"/>
</dbReference>
<dbReference type="AlphaFoldDB" id="A0A1N7EZP6"/>
<evidence type="ECO:0000256" key="1">
    <source>
        <dbReference type="SAM" id="MobiDB-lite"/>
    </source>
</evidence>
<organism evidence="3 4">
    <name type="scientific">Williamsia sterculiae</name>
    <dbReference type="NCBI Taxonomy" id="1344003"/>
    <lineage>
        <taxon>Bacteria</taxon>
        <taxon>Bacillati</taxon>
        <taxon>Actinomycetota</taxon>
        <taxon>Actinomycetes</taxon>
        <taxon>Mycobacteriales</taxon>
        <taxon>Nocardiaceae</taxon>
        <taxon>Williamsia</taxon>
    </lineage>
</organism>
<gene>
    <name evidence="3" type="ORF">SAMN05445060_1676</name>
</gene>
<feature type="domain" description="Cyclic nucleotide-binding" evidence="2">
    <location>
        <begin position="137"/>
        <end position="194"/>
    </location>
</feature>
<dbReference type="Proteomes" id="UP000186218">
    <property type="component" value="Unassembled WGS sequence"/>
</dbReference>